<sequence>MPIPSTTPSASPQKSNAPRVGLGHSRVHTEQTSVESPRQPGRTASLITGIGIGQKADHGWSFTKKIAAFVRRGSVSSADAAAKDKNLKPPTLNATVIDSVIVFDTKRFAVVTSNGVRMANEDRFRVISNLELYGKALVAERYVKNVADVLEKKTLETYTSEGRAPKIDVRKLMKKNKSATITEYYGIYDGHGGDMCSSMLALLFPLYVMLSTDYTSNLEAALRFACDKISKEILMRTGNDQILGGSTATSLFIRDRTAYICHTGDCRAILLTRSGVEPLTIDHKAANEDEKKRIEAAGGLVLYVKGVARVNGRLVVTRAFGDAELQQYINASPDVIRRELSPDDEYIVMASDGLWDTLTNEQVQSCIRCVDC</sequence>
<gene>
    <name evidence="8" type="ORF">N0F65_006790</name>
</gene>
<dbReference type="PROSITE" id="PS01032">
    <property type="entry name" value="PPM_1"/>
    <property type="match status" value="1"/>
</dbReference>
<dbReference type="Gene3D" id="3.60.40.10">
    <property type="entry name" value="PPM-type phosphatase domain"/>
    <property type="match status" value="1"/>
</dbReference>
<evidence type="ECO:0000256" key="3">
    <source>
        <dbReference type="ARBA" id="ARBA00022801"/>
    </source>
</evidence>
<dbReference type="InterPro" id="IPR036457">
    <property type="entry name" value="PPM-type-like_dom_sf"/>
</dbReference>
<dbReference type="EMBL" id="DAKRPA010000017">
    <property type="protein sequence ID" value="DBA03611.1"/>
    <property type="molecule type" value="Genomic_DNA"/>
</dbReference>
<evidence type="ECO:0000313" key="9">
    <source>
        <dbReference type="Proteomes" id="UP001146120"/>
    </source>
</evidence>
<keyword evidence="3 5" id="KW-0378">Hydrolase</keyword>
<evidence type="ECO:0000256" key="2">
    <source>
        <dbReference type="ARBA" id="ARBA00022723"/>
    </source>
</evidence>
<dbReference type="GO" id="GO:0004722">
    <property type="term" value="F:protein serine/threonine phosphatase activity"/>
    <property type="evidence" value="ECO:0007669"/>
    <property type="project" value="InterPro"/>
</dbReference>
<dbReference type="InterPro" id="IPR015655">
    <property type="entry name" value="PP2C"/>
</dbReference>
<name>A0AAV2Z8A6_9STRA</name>
<dbReference type="PROSITE" id="PS51746">
    <property type="entry name" value="PPM_2"/>
    <property type="match status" value="1"/>
</dbReference>
<dbReference type="SMART" id="SM00332">
    <property type="entry name" value="PP2Cc"/>
    <property type="match status" value="1"/>
</dbReference>
<comment type="similarity">
    <text evidence="5">Belongs to the PP2C family.</text>
</comment>
<dbReference type="PANTHER" id="PTHR13832">
    <property type="entry name" value="PROTEIN PHOSPHATASE 2C"/>
    <property type="match status" value="1"/>
</dbReference>
<reference evidence="8" key="1">
    <citation type="submission" date="2022-11" db="EMBL/GenBank/DDBJ databases">
        <authorList>
            <person name="Morgan W.R."/>
            <person name="Tartar A."/>
        </authorList>
    </citation>
    <scope>NUCLEOTIDE SEQUENCE</scope>
    <source>
        <strain evidence="8">ARSEF 373</strain>
    </source>
</reference>
<evidence type="ECO:0000256" key="1">
    <source>
        <dbReference type="ARBA" id="ARBA00004170"/>
    </source>
</evidence>
<dbReference type="InterPro" id="IPR001932">
    <property type="entry name" value="PPM-type_phosphatase-like_dom"/>
</dbReference>
<keyword evidence="4 5" id="KW-0904">Protein phosphatase</keyword>
<evidence type="ECO:0000313" key="8">
    <source>
        <dbReference type="EMBL" id="DBA03611.1"/>
    </source>
</evidence>
<comment type="caution">
    <text evidence="8">The sequence shown here is derived from an EMBL/GenBank/DDBJ whole genome shotgun (WGS) entry which is preliminary data.</text>
</comment>
<keyword evidence="2" id="KW-0479">Metal-binding</keyword>
<dbReference type="GO" id="GO:0016020">
    <property type="term" value="C:membrane"/>
    <property type="evidence" value="ECO:0007669"/>
    <property type="project" value="UniProtKB-SubCell"/>
</dbReference>
<comment type="subcellular location">
    <subcellularLocation>
        <location evidence="1">Membrane</location>
        <topology evidence="1">Peripheral membrane protein</topology>
    </subcellularLocation>
</comment>
<feature type="compositionally biased region" description="Polar residues" evidence="6">
    <location>
        <begin position="1"/>
        <end position="16"/>
    </location>
</feature>
<evidence type="ECO:0000259" key="7">
    <source>
        <dbReference type="PROSITE" id="PS51746"/>
    </source>
</evidence>
<dbReference type="Proteomes" id="UP001146120">
    <property type="component" value="Unassembled WGS sequence"/>
</dbReference>
<feature type="region of interest" description="Disordered" evidence="6">
    <location>
        <begin position="1"/>
        <end position="44"/>
    </location>
</feature>
<dbReference type="AlphaFoldDB" id="A0AAV2Z8A6"/>
<keyword evidence="9" id="KW-1185">Reference proteome</keyword>
<dbReference type="PANTHER" id="PTHR13832:SF827">
    <property type="entry name" value="PROTEIN PHOSPHATASE 1L"/>
    <property type="match status" value="1"/>
</dbReference>
<dbReference type="GO" id="GO:0046872">
    <property type="term" value="F:metal ion binding"/>
    <property type="evidence" value="ECO:0007669"/>
    <property type="project" value="UniProtKB-KW"/>
</dbReference>
<evidence type="ECO:0000256" key="4">
    <source>
        <dbReference type="ARBA" id="ARBA00022912"/>
    </source>
</evidence>
<protein>
    <recommendedName>
        <fullName evidence="7">PPM-type phosphatase domain-containing protein</fullName>
    </recommendedName>
</protein>
<organism evidence="8 9">
    <name type="scientific">Lagenidium giganteum</name>
    <dbReference type="NCBI Taxonomy" id="4803"/>
    <lineage>
        <taxon>Eukaryota</taxon>
        <taxon>Sar</taxon>
        <taxon>Stramenopiles</taxon>
        <taxon>Oomycota</taxon>
        <taxon>Peronosporomycetes</taxon>
        <taxon>Pythiales</taxon>
        <taxon>Pythiaceae</taxon>
    </lineage>
</organism>
<evidence type="ECO:0000256" key="6">
    <source>
        <dbReference type="SAM" id="MobiDB-lite"/>
    </source>
</evidence>
<evidence type="ECO:0000256" key="5">
    <source>
        <dbReference type="RuleBase" id="RU003465"/>
    </source>
</evidence>
<feature type="domain" description="PPM-type phosphatase" evidence="7">
    <location>
        <begin position="107"/>
        <end position="372"/>
    </location>
</feature>
<dbReference type="SUPFAM" id="SSF81606">
    <property type="entry name" value="PP2C-like"/>
    <property type="match status" value="1"/>
</dbReference>
<proteinExistence type="inferred from homology"/>
<reference evidence="8" key="2">
    <citation type="journal article" date="2023" name="Microbiol Resour">
        <title>Decontamination and Annotation of the Draft Genome Sequence of the Oomycete Lagenidium giganteum ARSEF 373.</title>
        <authorList>
            <person name="Morgan W.R."/>
            <person name="Tartar A."/>
        </authorList>
    </citation>
    <scope>NUCLEOTIDE SEQUENCE</scope>
    <source>
        <strain evidence="8">ARSEF 373</strain>
    </source>
</reference>
<accession>A0AAV2Z8A6</accession>
<dbReference type="InterPro" id="IPR000222">
    <property type="entry name" value="PP2C_BS"/>
</dbReference>
<dbReference type="Pfam" id="PF00481">
    <property type="entry name" value="PP2C"/>
    <property type="match status" value="1"/>
</dbReference>
<dbReference type="CDD" id="cd00143">
    <property type="entry name" value="PP2Cc"/>
    <property type="match status" value="1"/>
</dbReference>